<dbReference type="PANTHER" id="PTHR31876:SF26">
    <property type="entry name" value="PROTEIN LIKE COV 2"/>
    <property type="match status" value="1"/>
</dbReference>
<protein>
    <recommendedName>
        <fullName evidence="4">DUF502 domain-containing protein</fullName>
    </recommendedName>
</protein>
<dbReference type="InterPro" id="IPR007462">
    <property type="entry name" value="COV1-like"/>
</dbReference>
<dbReference type="STRING" id="452471.Aasi_0164"/>
<keyword evidence="1" id="KW-1133">Transmembrane helix</keyword>
<proteinExistence type="predicted"/>
<dbReference type="Proteomes" id="UP000001227">
    <property type="component" value="Chromosome"/>
</dbReference>
<dbReference type="AlphaFoldDB" id="B3EUJ0"/>
<organism evidence="2 3">
    <name type="scientific">Amoebophilus asiaticus (strain 5a2)</name>
    <dbReference type="NCBI Taxonomy" id="452471"/>
    <lineage>
        <taxon>Bacteria</taxon>
        <taxon>Pseudomonadati</taxon>
        <taxon>Bacteroidota</taxon>
        <taxon>Cytophagia</taxon>
        <taxon>Cytophagales</taxon>
        <taxon>Amoebophilaceae</taxon>
        <taxon>Candidatus Amoebophilus</taxon>
    </lineage>
</organism>
<dbReference type="EMBL" id="CP001102">
    <property type="protein sequence ID" value="ACE05609.1"/>
    <property type="molecule type" value="Genomic_DNA"/>
</dbReference>
<dbReference type="KEGG" id="aas:Aasi_0164"/>
<reference evidence="2 3" key="1">
    <citation type="journal article" date="2010" name="J. Bacteriol.">
        <title>The genome of the amoeba symbiont 'Candidatus Amoebophilus asiaticus' reveals common mechanisms for host cell interaction among amoeba-associated bacteria.</title>
        <authorList>
            <person name="Schmitz-Esser S."/>
            <person name="Tischler P."/>
            <person name="Arnold R."/>
            <person name="Montanaro J."/>
            <person name="Wagner M."/>
            <person name="Rattei T."/>
            <person name="Horn M."/>
        </authorList>
    </citation>
    <scope>NUCLEOTIDE SEQUENCE [LARGE SCALE GENOMIC DNA]</scope>
    <source>
        <strain evidence="2 3">5a2</strain>
    </source>
</reference>
<evidence type="ECO:0008006" key="4">
    <source>
        <dbReference type="Google" id="ProtNLM"/>
    </source>
</evidence>
<keyword evidence="1" id="KW-0472">Membrane</keyword>
<feature type="transmembrane region" description="Helical" evidence="1">
    <location>
        <begin position="20"/>
        <end position="44"/>
    </location>
</feature>
<gene>
    <name evidence="2" type="ordered locus">Aasi_0164</name>
</gene>
<dbReference type="RefSeq" id="WP_012472375.1">
    <property type="nucleotide sequence ID" value="NC_010830.1"/>
</dbReference>
<dbReference type="HOGENOM" id="CLU_068050_4_1_10"/>
<dbReference type="Pfam" id="PF04367">
    <property type="entry name" value="DUF502"/>
    <property type="match status" value="1"/>
</dbReference>
<sequence length="212" mass="23384">MKIKGVKKTNKQLFNTLLGYFLRGLLLIVPFVLTGYIISMALNWMDGIIKIKIPGLGITIVLVAITLFGYLGSTLLVRSLFDTIEKLVTKVPLISTIYTSLKDLIAAFVGNKKKFDKPVLVTIDIDRRIQKIGFITQQELEILHLPASVAVYIPDSYSFSGGLCIVPKELITPLPDISGTEVMKFVISGGVTAIQNVNEEEQIVNFPAKESI</sequence>
<accession>B3EUJ0</accession>
<dbReference type="eggNOG" id="COG2928">
    <property type="taxonomic scope" value="Bacteria"/>
</dbReference>
<evidence type="ECO:0000313" key="2">
    <source>
        <dbReference type="EMBL" id="ACE05609.1"/>
    </source>
</evidence>
<evidence type="ECO:0000313" key="3">
    <source>
        <dbReference type="Proteomes" id="UP000001227"/>
    </source>
</evidence>
<evidence type="ECO:0000256" key="1">
    <source>
        <dbReference type="SAM" id="Phobius"/>
    </source>
</evidence>
<name>B3EUJ0_AMOA5</name>
<keyword evidence="1" id="KW-0812">Transmembrane</keyword>
<dbReference type="OrthoDB" id="9789516at2"/>
<keyword evidence="3" id="KW-1185">Reference proteome</keyword>
<feature type="transmembrane region" description="Helical" evidence="1">
    <location>
        <begin position="56"/>
        <end position="77"/>
    </location>
</feature>
<dbReference type="PANTHER" id="PTHR31876">
    <property type="entry name" value="COV-LIKE PROTEIN 1"/>
    <property type="match status" value="1"/>
</dbReference>